<dbReference type="EMBL" id="CAJOBZ010000031">
    <property type="protein sequence ID" value="CAF4889535.1"/>
    <property type="molecule type" value="Genomic_DNA"/>
</dbReference>
<dbReference type="PANTHER" id="PTHR10773">
    <property type="entry name" value="DNA-DIRECTED RNA POLYMERASES I, II, AND III SUBUNIT RPABC2"/>
    <property type="match status" value="1"/>
</dbReference>
<reference evidence="1" key="1">
    <citation type="submission" date="2021-02" db="EMBL/GenBank/DDBJ databases">
        <authorList>
            <person name="Steward A R."/>
        </authorList>
    </citation>
    <scope>NUCLEOTIDE SEQUENCE</scope>
</reference>
<dbReference type="Proteomes" id="UP000663880">
    <property type="component" value="Unassembled WGS sequence"/>
</dbReference>
<organism evidence="1 2">
    <name type="scientific">Pieris macdunnoughi</name>
    <dbReference type="NCBI Taxonomy" id="345717"/>
    <lineage>
        <taxon>Eukaryota</taxon>
        <taxon>Metazoa</taxon>
        <taxon>Ecdysozoa</taxon>
        <taxon>Arthropoda</taxon>
        <taxon>Hexapoda</taxon>
        <taxon>Insecta</taxon>
        <taxon>Pterygota</taxon>
        <taxon>Neoptera</taxon>
        <taxon>Endopterygota</taxon>
        <taxon>Lepidoptera</taxon>
        <taxon>Glossata</taxon>
        <taxon>Ditrysia</taxon>
        <taxon>Papilionoidea</taxon>
        <taxon>Pieridae</taxon>
        <taxon>Pierinae</taxon>
        <taxon>Pieris</taxon>
    </lineage>
</organism>
<sequence>MEIVRWTNAEISLKRRDAMTGATFRDTDEDEIRALFGLLKRKHGVRHEKDYRRNQIKKCKVTGESHRNWKERYVPGRNDPDFIALNCCGKNCLNKIDTKEELDDDLISFYSMGSKNEQDKHLQKLIELKSVERKRGRESTLITTRKPKLKTVQYYLLLNRKRIKVCKKAFINAHNVTPKRICRIANLLEKGEIPQDKRGKHPCATAISAEVCEKIHKHIASFAAKASHYTSDTRYNSSADLSVREMHRLFTQKYPEMDVKYQFYWQYFRANFSLSFGRPVVEACSQCESLKAK</sequence>
<name>A0A821UHA6_9NEOP</name>
<dbReference type="PANTHER" id="PTHR10773:SF19">
    <property type="match status" value="1"/>
</dbReference>
<gene>
    <name evidence="1" type="ORF">PMACD_LOCUS10333</name>
</gene>
<protein>
    <submittedName>
        <fullName evidence="1">Uncharacterized protein</fullName>
    </submittedName>
</protein>
<dbReference type="OrthoDB" id="7218250at2759"/>
<comment type="caution">
    <text evidence="1">The sequence shown here is derived from an EMBL/GenBank/DDBJ whole genome shotgun (WGS) entry which is preliminary data.</text>
</comment>
<dbReference type="AlphaFoldDB" id="A0A821UHA6"/>
<evidence type="ECO:0000313" key="2">
    <source>
        <dbReference type="Proteomes" id="UP000663880"/>
    </source>
</evidence>
<accession>A0A821UHA6</accession>
<proteinExistence type="predicted"/>
<evidence type="ECO:0000313" key="1">
    <source>
        <dbReference type="EMBL" id="CAF4889535.1"/>
    </source>
</evidence>
<keyword evidence="2" id="KW-1185">Reference proteome</keyword>